<organism evidence="2 3">
    <name type="scientific">Sphingopyxis alaskensis (strain DSM 13593 / LMG 18877 / RB2256)</name>
    <name type="common">Sphingomonas alaskensis</name>
    <dbReference type="NCBI Taxonomy" id="317655"/>
    <lineage>
        <taxon>Bacteria</taxon>
        <taxon>Pseudomonadati</taxon>
        <taxon>Pseudomonadota</taxon>
        <taxon>Alphaproteobacteria</taxon>
        <taxon>Sphingomonadales</taxon>
        <taxon>Sphingomonadaceae</taxon>
        <taxon>Sphingopyxis</taxon>
    </lineage>
</organism>
<dbReference type="RefSeq" id="WP_011542185.1">
    <property type="nucleotide sequence ID" value="NC_008048.1"/>
</dbReference>
<gene>
    <name evidence="2" type="ordered locus">Sala_1895</name>
</gene>
<dbReference type="STRING" id="317655.Sala_1895"/>
<keyword evidence="1" id="KW-0732">Signal</keyword>
<dbReference type="eggNOG" id="ENOG5031HM7">
    <property type="taxonomic scope" value="Bacteria"/>
</dbReference>
<dbReference type="KEGG" id="sal:Sala_1895"/>
<evidence type="ECO:0008006" key="4">
    <source>
        <dbReference type="Google" id="ProtNLM"/>
    </source>
</evidence>
<protein>
    <recommendedName>
        <fullName evidence="4">Secreted protein</fullName>
    </recommendedName>
</protein>
<evidence type="ECO:0000313" key="3">
    <source>
        <dbReference type="Proteomes" id="UP000006578"/>
    </source>
</evidence>
<dbReference type="AlphaFoldDB" id="Q1GRW5"/>
<dbReference type="OrthoDB" id="7448732at2"/>
<name>Q1GRW5_SPHAL</name>
<sequence length="179" mass="19202">MRKYRIMGAAIALAALPNAASAQEGEKFDCVVASVPAATKDMLGAAMAGAGDEASRDAMFKELATITDGCVARHGITDEQKGHYFDYSLARISREWLAIDIARLDLAPGVVDRALDFGPAGTNPDLSAEMSEEQVMKIVQAYIDAGVDIEKVDGAVWEKVGAYAAATSIYWNKRKLLPF</sequence>
<dbReference type="EMBL" id="CP000356">
    <property type="protein sequence ID" value="ABF53607.1"/>
    <property type="molecule type" value="Genomic_DNA"/>
</dbReference>
<reference evidence="2 3" key="1">
    <citation type="journal article" date="2009" name="Proc. Natl. Acad. Sci. U.S.A.">
        <title>The genomic basis of trophic strategy in marine bacteria.</title>
        <authorList>
            <person name="Lauro F.M."/>
            <person name="McDougald D."/>
            <person name="Thomas T."/>
            <person name="Williams T.J."/>
            <person name="Egan S."/>
            <person name="Rice S."/>
            <person name="DeMaere M.Z."/>
            <person name="Ting L."/>
            <person name="Ertan H."/>
            <person name="Johnson J."/>
            <person name="Ferriera S."/>
            <person name="Lapidus A."/>
            <person name="Anderson I."/>
            <person name="Kyrpides N."/>
            <person name="Munk A.C."/>
            <person name="Detter C."/>
            <person name="Han C.S."/>
            <person name="Brown M.V."/>
            <person name="Robb F.T."/>
            <person name="Kjelleberg S."/>
            <person name="Cavicchioli R."/>
        </authorList>
    </citation>
    <scope>NUCLEOTIDE SEQUENCE [LARGE SCALE GENOMIC DNA]</scope>
    <source>
        <strain evidence="3">DSM 13593 / LMG 18877 / RB2256</strain>
    </source>
</reference>
<dbReference type="HOGENOM" id="CLU_1502528_0_0_5"/>
<dbReference type="Proteomes" id="UP000006578">
    <property type="component" value="Chromosome"/>
</dbReference>
<evidence type="ECO:0000313" key="2">
    <source>
        <dbReference type="EMBL" id="ABF53607.1"/>
    </source>
</evidence>
<keyword evidence="3" id="KW-1185">Reference proteome</keyword>
<feature type="signal peptide" evidence="1">
    <location>
        <begin position="1"/>
        <end position="22"/>
    </location>
</feature>
<proteinExistence type="predicted"/>
<accession>Q1GRW5</accession>
<feature type="chain" id="PRO_5004189220" description="Secreted protein" evidence="1">
    <location>
        <begin position="23"/>
        <end position="179"/>
    </location>
</feature>
<evidence type="ECO:0000256" key="1">
    <source>
        <dbReference type="SAM" id="SignalP"/>
    </source>
</evidence>